<sequence length="367" mass="41843">MTRSHVILIQACKFSLITEKYKERYPYPPFGLICLANILKMNGYDVTIIDLYLEPLSKREFVKKLTQSKRPLLIGISSYTDSILDAYKIAETAKEIYYDVPIIMGGPHVSFMFEEVMKDCYAVDFCCLGEGEPVLVELLEYLQYGVPNLKDIYGLVYRNSLGQCIANPKRGFIDSLDIMPFPWFSEKVQSIIREGEGFVFVSSRGCPGECIFCASRALSGPKYRCHSAEWLASLIYYYYKLLSFKMFGPLDDTFTANRIRLKKFLSYLKILEINIPWSCKSRVDVIDGELVEILYKSKCISVHIGVESGDDEVLKSIEKRITVEKVLKAITLLASKGIRAECSFIIGHPSDTLESIERTLILADKFR</sequence>
<dbReference type="Pfam" id="PF04055">
    <property type="entry name" value="Radical_SAM"/>
    <property type="match status" value="1"/>
</dbReference>
<dbReference type="RefSeq" id="WP_045170508.1">
    <property type="nucleotide sequence ID" value="NZ_CP113865.1"/>
</dbReference>
<reference evidence="10" key="1">
    <citation type="submission" date="2022-12" db="EMBL/GenBank/DDBJ databases">
        <authorList>
            <person name="Bing R.G."/>
            <person name="Willard D.J."/>
            <person name="Manesh M.J.H."/>
            <person name="Laemthong T."/>
            <person name="Crosby J.R."/>
            <person name="Kelly R.M."/>
        </authorList>
    </citation>
    <scope>NUCLEOTIDE SEQUENCE</scope>
    <source>
        <strain evidence="10">DSM 8990</strain>
    </source>
</reference>
<dbReference type="Proteomes" id="UP001164909">
    <property type="component" value="Chromosome"/>
</dbReference>
<dbReference type="PANTHER" id="PTHR43409:SF7">
    <property type="entry name" value="BLL1977 PROTEIN"/>
    <property type="match status" value="1"/>
</dbReference>
<dbReference type="SMART" id="SM00729">
    <property type="entry name" value="Elp3"/>
    <property type="match status" value="1"/>
</dbReference>
<evidence type="ECO:0000259" key="9">
    <source>
        <dbReference type="PROSITE" id="PS51918"/>
    </source>
</evidence>
<dbReference type="CDD" id="cd02068">
    <property type="entry name" value="radical_SAM_B12_BD"/>
    <property type="match status" value="1"/>
</dbReference>
<evidence type="ECO:0000313" key="10">
    <source>
        <dbReference type="EMBL" id="WAM34140.1"/>
    </source>
</evidence>
<dbReference type="SUPFAM" id="SSF102114">
    <property type="entry name" value="Radical SAM enzymes"/>
    <property type="match status" value="1"/>
</dbReference>
<dbReference type="PROSITE" id="PS51918">
    <property type="entry name" value="RADICAL_SAM"/>
    <property type="match status" value="1"/>
</dbReference>
<dbReference type="InterPro" id="IPR058240">
    <property type="entry name" value="rSAM_sf"/>
</dbReference>
<evidence type="ECO:0000256" key="3">
    <source>
        <dbReference type="ARBA" id="ARBA00022679"/>
    </source>
</evidence>
<dbReference type="Gene3D" id="3.40.50.280">
    <property type="entry name" value="Cobalamin-binding domain"/>
    <property type="match status" value="1"/>
</dbReference>
<dbReference type="PANTHER" id="PTHR43409">
    <property type="entry name" value="ANAEROBIC MAGNESIUM-PROTOPORPHYRIN IX MONOMETHYL ESTER CYCLASE-RELATED"/>
    <property type="match status" value="1"/>
</dbReference>
<dbReference type="Pfam" id="PF02310">
    <property type="entry name" value="B12-binding"/>
    <property type="match status" value="1"/>
</dbReference>
<dbReference type="CDD" id="cd01335">
    <property type="entry name" value="Radical_SAM"/>
    <property type="match status" value="1"/>
</dbReference>
<name>A0ABY7BQQ6_9FIRM</name>
<evidence type="ECO:0000256" key="6">
    <source>
        <dbReference type="ARBA" id="ARBA00023004"/>
    </source>
</evidence>
<evidence type="ECO:0000256" key="4">
    <source>
        <dbReference type="ARBA" id="ARBA00022691"/>
    </source>
</evidence>
<dbReference type="EMBL" id="CP113865">
    <property type="protein sequence ID" value="WAM34140.1"/>
    <property type="molecule type" value="Genomic_DNA"/>
</dbReference>
<organism evidence="10 11">
    <name type="scientific">Caldicellulosiruptor morganii</name>
    <dbReference type="NCBI Taxonomy" id="1387555"/>
    <lineage>
        <taxon>Bacteria</taxon>
        <taxon>Bacillati</taxon>
        <taxon>Bacillota</taxon>
        <taxon>Bacillota incertae sedis</taxon>
        <taxon>Caldicellulosiruptorales</taxon>
        <taxon>Caldicellulosiruptoraceae</taxon>
        <taxon>Caldicellulosiruptor</taxon>
    </lineage>
</organism>
<evidence type="ECO:0000256" key="7">
    <source>
        <dbReference type="ARBA" id="ARBA00023014"/>
    </source>
</evidence>
<feature type="domain" description="Radical SAM core" evidence="9">
    <location>
        <begin position="193"/>
        <end position="367"/>
    </location>
</feature>
<keyword evidence="2" id="KW-0489">Methyltransferase</keyword>
<keyword evidence="3" id="KW-0808">Transferase</keyword>
<dbReference type="SFLD" id="SFLDG01123">
    <property type="entry name" value="methyltransferase_(Class_B)"/>
    <property type="match status" value="1"/>
</dbReference>
<keyword evidence="7" id="KW-0411">Iron-sulfur</keyword>
<evidence type="ECO:0000256" key="2">
    <source>
        <dbReference type="ARBA" id="ARBA00022603"/>
    </source>
</evidence>
<dbReference type="InterPro" id="IPR006638">
    <property type="entry name" value="Elp3/MiaA/NifB-like_rSAM"/>
</dbReference>
<keyword evidence="6" id="KW-0408">Iron</keyword>
<accession>A0ABY7BQQ6</accession>
<gene>
    <name evidence="10" type="ORF">OTK00_000312</name>
</gene>
<dbReference type="SUPFAM" id="SSF52242">
    <property type="entry name" value="Cobalamin (vitamin B12)-binding domain"/>
    <property type="match status" value="1"/>
</dbReference>
<dbReference type="InterPro" id="IPR036724">
    <property type="entry name" value="Cobalamin-bd_sf"/>
</dbReference>
<protein>
    <submittedName>
        <fullName evidence="10">B12-binding domain-containing radical SAM protein</fullName>
    </submittedName>
</protein>
<evidence type="ECO:0000256" key="5">
    <source>
        <dbReference type="ARBA" id="ARBA00022723"/>
    </source>
</evidence>
<dbReference type="InterPro" id="IPR007197">
    <property type="entry name" value="rSAM"/>
</dbReference>
<feature type="domain" description="B12-binding" evidence="8">
    <location>
        <begin position="13"/>
        <end position="149"/>
    </location>
</feature>
<keyword evidence="4" id="KW-0949">S-adenosyl-L-methionine</keyword>
<proteinExistence type="predicted"/>
<dbReference type="InterPro" id="IPR051198">
    <property type="entry name" value="BchE-like"/>
</dbReference>
<keyword evidence="5" id="KW-0479">Metal-binding</keyword>
<dbReference type="InterPro" id="IPR034466">
    <property type="entry name" value="Methyltransferase_Class_B"/>
</dbReference>
<dbReference type="SFLD" id="SFLDS00029">
    <property type="entry name" value="Radical_SAM"/>
    <property type="match status" value="1"/>
</dbReference>
<evidence type="ECO:0000313" key="11">
    <source>
        <dbReference type="Proteomes" id="UP001164909"/>
    </source>
</evidence>
<dbReference type="PROSITE" id="PS51332">
    <property type="entry name" value="B12_BINDING"/>
    <property type="match status" value="1"/>
</dbReference>
<dbReference type="SFLD" id="SFLDG01082">
    <property type="entry name" value="B12-binding_domain_containing"/>
    <property type="match status" value="1"/>
</dbReference>
<comment type="cofactor">
    <cofactor evidence="1">
        <name>[4Fe-4S] cluster</name>
        <dbReference type="ChEBI" id="CHEBI:49883"/>
    </cofactor>
</comment>
<dbReference type="InterPro" id="IPR023404">
    <property type="entry name" value="rSAM_horseshoe"/>
</dbReference>
<dbReference type="Gene3D" id="3.80.30.20">
    <property type="entry name" value="tm_1862 like domain"/>
    <property type="match status" value="1"/>
</dbReference>
<evidence type="ECO:0000256" key="1">
    <source>
        <dbReference type="ARBA" id="ARBA00001966"/>
    </source>
</evidence>
<dbReference type="InterPro" id="IPR006158">
    <property type="entry name" value="Cobalamin-bd"/>
</dbReference>
<keyword evidence="11" id="KW-1185">Reference proteome</keyword>
<evidence type="ECO:0000259" key="8">
    <source>
        <dbReference type="PROSITE" id="PS51332"/>
    </source>
</evidence>